<dbReference type="Proteomes" id="UP000294555">
    <property type="component" value="Unassembled WGS sequence"/>
</dbReference>
<evidence type="ECO:0000313" key="1">
    <source>
        <dbReference type="EMBL" id="TCL05924.1"/>
    </source>
</evidence>
<accession>A0A4R1NE85</accession>
<evidence type="ECO:0000313" key="2">
    <source>
        <dbReference type="Proteomes" id="UP000294555"/>
    </source>
</evidence>
<dbReference type="RefSeq" id="WP_132924899.1">
    <property type="nucleotide sequence ID" value="NZ_SJOI01000001.1"/>
</dbReference>
<protein>
    <submittedName>
        <fullName evidence="1">Uncharacterized protein</fullName>
    </submittedName>
</protein>
<dbReference type="AlphaFoldDB" id="A0A4R1NE85"/>
<gene>
    <name evidence="1" type="ORF">EZJ58_4146</name>
</gene>
<sequence>MAGTTSATFKEYHISALRQAIERGERSDESGLILCGIAARKKHAQAVMSRNLNDEGYKT</sequence>
<dbReference type="OrthoDB" id="9815501at2"/>
<organism evidence="1 2">
    <name type="scientific">Sodalis ligni</name>
    <dbReference type="NCBI Taxonomy" id="2697027"/>
    <lineage>
        <taxon>Bacteria</taxon>
        <taxon>Pseudomonadati</taxon>
        <taxon>Pseudomonadota</taxon>
        <taxon>Gammaproteobacteria</taxon>
        <taxon>Enterobacterales</taxon>
        <taxon>Bruguierivoracaceae</taxon>
        <taxon>Sodalis</taxon>
    </lineage>
</organism>
<name>A0A4R1NE85_9GAMM</name>
<comment type="caution">
    <text evidence="1">The sequence shown here is derived from an EMBL/GenBank/DDBJ whole genome shotgun (WGS) entry which is preliminary data.</text>
</comment>
<reference evidence="1 2" key="1">
    <citation type="submission" date="2019-02" db="EMBL/GenBank/DDBJ databases">
        <title>Investigation of anaerobic lignin degradation for improved lignocellulosic biofuels.</title>
        <authorList>
            <person name="Deangelis K."/>
        </authorList>
    </citation>
    <scope>NUCLEOTIDE SEQUENCE [LARGE SCALE GENOMIC DNA]</scope>
    <source>
        <strain evidence="1 2">159R</strain>
    </source>
</reference>
<dbReference type="EMBL" id="SJOI01000001">
    <property type="protein sequence ID" value="TCL05924.1"/>
    <property type="molecule type" value="Genomic_DNA"/>
</dbReference>
<keyword evidence="2" id="KW-1185">Reference proteome</keyword>
<proteinExistence type="predicted"/>